<dbReference type="Proteomes" id="UP000324222">
    <property type="component" value="Unassembled WGS sequence"/>
</dbReference>
<evidence type="ECO:0000256" key="1">
    <source>
        <dbReference type="SAM" id="MobiDB-lite"/>
    </source>
</evidence>
<accession>A0A5B7FVG3</accession>
<feature type="compositionally biased region" description="Basic and acidic residues" evidence="1">
    <location>
        <begin position="107"/>
        <end position="120"/>
    </location>
</feature>
<protein>
    <submittedName>
        <fullName evidence="2">Uncharacterized protein</fullName>
    </submittedName>
</protein>
<evidence type="ECO:0000313" key="2">
    <source>
        <dbReference type="EMBL" id="MPC50552.1"/>
    </source>
</evidence>
<sequence>MTGQGSTASSADRREPCFLGGNRSVQVLGEELNVILEPTRAGPRRPEASRGRSVLAWREEWRFEKYYGGNYMGCPVPGCPADAGRRQGWCGQSYGPVSTTIATVSPIEKHSDKLKEEVKRNTGAGRGKLAKGIRKS</sequence>
<comment type="caution">
    <text evidence="2">The sequence shown here is derived from an EMBL/GenBank/DDBJ whole genome shotgun (WGS) entry which is preliminary data.</text>
</comment>
<proteinExistence type="predicted"/>
<gene>
    <name evidence="2" type="ORF">E2C01_044381</name>
</gene>
<dbReference type="EMBL" id="VSRR010009574">
    <property type="protein sequence ID" value="MPC50552.1"/>
    <property type="molecule type" value="Genomic_DNA"/>
</dbReference>
<dbReference type="AlphaFoldDB" id="A0A5B7FVG3"/>
<feature type="region of interest" description="Disordered" evidence="1">
    <location>
        <begin position="106"/>
        <end position="136"/>
    </location>
</feature>
<name>A0A5B7FVG3_PORTR</name>
<organism evidence="2 3">
    <name type="scientific">Portunus trituberculatus</name>
    <name type="common">Swimming crab</name>
    <name type="synonym">Neptunus trituberculatus</name>
    <dbReference type="NCBI Taxonomy" id="210409"/>
    <lineage>
        <taxon>Eukaryota</taxon>
        <taxon>Metazoa</taxon>
        <taxon>Ecdysozoa</taxon>
        <taxon>Arthropoda</taxon>
        <taxon>Crustacea</taxon>
        <taxon>Multicrustacea</taxon>
        <taxon>Malacostraca</taxon>
        <taxon>Eumalacostraca</taxon>
        <taxon>Eucarida</taxon>
        <taxon>Decapoda</taxon>
        <taxon>Pleocyemata</taxon>
        <taxon>Brachyura</taxon>
        <taxon>Eubrachyura</taxon>
        <taxon>Portunoidea</taxon>
        <taxon>Portunidae</taxon>
        <taxon>Portuninae</taxon>
        <taxon>Portunus</taxon>
    </lineage>
</organism>
<keyword evidence="3" id="KW-1185">Reference proteome</keyword>
<evidence type="ECO:0000313" key="3">
    <source>
        <dbReference type="Proteomes" id="UP000324222"/>
    </source>
</evidence>
<reference evidence="2 3" key="1">
    <citation type="submission" date="2019-05" db="EMBL/GenBank/DDBJ databases">
        <title>Another draft genome of Portunus trituberculatus and its Hox gene families provides insights of decapod evolution.</title>
        <authorList>
            <person name="Jeong J.-H."/>
            <person name="Song I."/>
            <person name="Kim S."/>
            <person name="Choi T."/>
            <person name="Kim D."/>
            <person name="Ryu S."/>
            <person name="Kim W."/>
        </authorList>
    </citation>
    <scope>NUCLEOTIDE SEQUENCE [LARGE SCALE GENOMIC DNA]</scope>
    <source>
        <tissue evidence="2">Muscle</tissue>
    </source>
</reference>